<name>A0A382D6N0_9ZZZZ</name>
<protein>
    <submittedName>
        <fullName evidence="1">Uncharacterized protein</fullName>
    </submittedName>
</protein>
<reference evidence="1" key="1">
    <citation type="submission" date="2018-05" db="EMBL/GenBank/DDBJ databases">
        <authorList>
            <person name="Lanie J.A."/>
            <person name="Ng W.-L."/>
            <person name="Kazmierczak K.M."/>
            <person name="Andrzejewski T.M."/>
            <person name="Davidsen T.M."/>
            <person name="Wayne K.J."/>
            <person name="Tettelin H."/>
            <person name="Glass J.I."/>
            <person name="Rusch D."/>
            <person name="Podicherti R."/>
            <person name="Tsui H.-C.T."/>
            <person name="Winkler M.E."/>
        </authorList>
    </citation>
    <scope>NUCLEOTIDE SEQUENCE</scope>
</reference>
<proteinExistence type="predicted"/>
<gene>
    <name evidence="1" type="ORF">METZ01_LOCUS186558</name>
</gene>
<accession>A0A382D6N0</accession>
<sequence>MDDRPRNLRAMLAEAKDTSELMVDLA</sequence>
<organism evidence="1">
    <name type="scientific">marine metagenome</name>
    <dbReference type="NCBI Taxonomy" id="408172"/>
    <lineage>
        <taxon>unclassified sequences</taxon>
        <taxon>metagenomes</taxon>
        <taxon>ecological metagenomes</taxon>
    </lineage>
</organism>
<dbReference type="EMBL" id="UINC01037749">
    <property type="protein sequence ID" value="SVB33704.1"/>
    <property type="molecule type" value="Genomic_DNA"/>
</dbReference>
<dbReference type="AlphaFoldDB" id="A0A382D6N0"/>
<feature type="non-terminal residue" evidence="1">
    <location>
        <position position="26"/>
    </location>
</feature>
<evidence type="ECO:0000313" key="1">
    <source>
        <dbReference type="EMBL" id="SVB33704.1"/>
    </source>
</evidence>